<sequence>CAPSTLSRRSAGAANLPSPYSTSERTPPSSLLLPTTSRASRSSRRAAKWRPPLSSFLRPPVSPLSTPGPASPSPSA</sequence>
<feature type="region of interest" description="Disordered" evidence="1">
    <location>
        <begin position="1"/>
        <end position="76"/>
    </location>
</feature>
<protein>
    <submittedName>
        <fullName evidence="2">Uncharacterized protein</fullName>
    </submittedName>
</protein>
<accession>A0A0G4KG26</accession>
<proteinExistence type="predicted"/>
<organism evidence="2 3">
    <name type="scientific">Verticillium longisporum</name>
    <name type="common">Verticillium dahliae var. longisporum</name>
    <dbReference type="NCBI Taxonomy" id="100787"/>
    <lineage>
        <taxon>Eukaryota</taxon>
        <taxon>Fungi</taxon>
        <taxon>Dikarya</taxon>
        <taxon>Ascomycota</taxon>
        <taxon>Pezizomycotina</taxon>
        <taxon>Sordariomycetes</taxon>
        <taxon>Hypocreomycetidae</taxon>
        <taxon>Glomerellales</taxon>
        <taxon>Plectosphaerellaceae</taxon>
        <taxon>Verticillium</taxon>
    </lineage>
</organism>
<dbReference type="Proteomes" id="UP000045706">
    <property type="component" value="Unassembled WGS sequence"/>
</dbReference>
<dbReference type="AlphaFoldDB" id="A0A0G4KG26"/>
<gene>
    <name evidence="2" type="ORF">BN1723_020771</name>
</gene>
<feature type="non-terminal residue" evidence="2">
    <location>
        <position position="1"/>
    </location>
</feature>
<dbReference type="EMBL" id="CVQI01000123">
    <property type="protein sequence ID" value="CRJ91192.1"/>
    <property type="molecule type" value="Genomic_DNA"/>
</dbReference>
<feature type="non-terminal residue" evidence="2">
    <location>
        <position position="76"/>
    </location>
</feature>
<feature type="compositionally biased region" description="Low complexity" evidence="1">
    <location>
        <begin position="21"/>
        <end position="40"/>
    </location>
</feature>
<evidence type="ECO:0000256" key="1">
    <source>
        <dbReference type="SAM" id="MobiDB-lite"/>
    </source>
</evidence>
<evidence type="ECO:0000313" key="2">
    <source>
        <dbReference type="EMBL" id="CRJ91192.1"/>
    </source>
</evidence>
<name>A0A0G4KG26_VERLO</name>
<reference evidence="3" key="1">
    <citation type="submission" date="2015-05" db="EMBL/GenBank/DDBJ databases">
        <authorList>
            <person name="Fogelqvist Johan"/>
        </authorList>
    </citation>
    <scope>NUCLEOTIDE SEQUENCE [LARGE SCALE GENOMIC DNA]</scope>
</reference>
<evidence type="ECO:0000313" key="3">
    <source>
        <dbReference type="Proteomes" id="UP000045706"/>
    </source>
</evidence>